<keyword evidence="1" id="KW-1133">Transmembrane helix</keyword>
<keyword evidence="1" id="KW-0812">Transmembrane</keyword>
<gene>
    <name evidence="2" type="ORF">DCF25_21570</name>
</gene>
<proteinExistence type="predicted"/>
<reference evidence="2 3" key="2">
    <citation type="submission" date="2018-06" db="EMBL/GenBank/DDBJ databases">
        <title>Metagenomic assembly of (sub)arctic Cyanobacteria and their associated microbiome from non-axenic cultures.</title>
        <authorList>
            <person name="Baurain D."/>
        </authorList>
    </citation>
    <scope>NUCLEOTIDE SEQUENCE [LARGE SCALE GENOMIC DNA]</scope>
    <source>
        <strain evidence="2">ULC129bin1</strain>
    </source>
</reference>
<evidence type="ECO:0000313" key="2">
    <source>
        <dbReference type="EMBL" id="PZO09512.1"/>
    </source>
</evidence>
<accession>A0A2W4TKQ8</accession>
<organism evidence="2 3">
    <name type="scientific">Leptolyngbya foveolarum</name>
    <dbReference type="NCBI Taxonomy" id="47253"/>
    <lineage>
        <taxon>Bacteria</taxon>
        <taxon>Bacillati</taxon>
        <taxon>Cyanobacteriota</taxon>
        <taxon>Cyanophyceae</taxon>
        <taxon>Leptolyngbyales</taxon>
        <taxon>Leptolyngbyaceae</taxon>
        <taxon>Leptolyngbya group</taxon>
        <taxon>Leptolyngbya</taxon>
    </lineage>
</organism>
<evidence type="ECO:0000256" key="1">
    <source>
        <dbReference type="SAM" id="Phobius"/>
    </source>
</evidence>
<protein>
    <submittedName>
        <fullName evidence="2">Uncharacterized protein</fullName>
    </submittedName>
</protein>
<dbReference type="EMBL" id="QBMC01000250">
    <property type="protein sequence ID" value="PZO09512.1"/>
    <property type="molecule type" value="Genomic_DNA"/>
</dbReference>
<comment type="caution">
    <text evidence="2">The sequence shown here is derived from an EMBL/GenBank/DDBJ whole genome shotgun (WGS) entry which is preliminary data.</text>
</comment>
<dbReference type="PROSITE" id="PS51257">
    <property type="entry name" value="PROKAR_LIPOPROTEIN"/>
    <property type="match status" value="1"/>
</dbReference>
<name>A0A2W4TKQ8_9CYAN</name>
<keyword evidence="1" id="KW-0472">Membrane</keyword>
<dbReference type="AlphaFoldDB" id="A0A2W4TKQ8"/>
<sequence>MLDALHRFFNRTLKIAWAKIVLIGVLTIGFSCFAMVANPRPAFASSKIATPEALDMAISEAAQEFVDSILDDYGDILEGTFDIAYDPLKSAIKDVNKQITKVSKPAKEGSESEPAPALTIDSAPFETAIAAFDTLSEQTDSFRAQLETAPDTIRELIEAQIGAKMDELDTAIASVTEAVGQITEDTTTLQASEPDSTAAFTEHTTLLKQAVEAVDVAIDGFDT</sequence>
<reference evidence="3" key="1">
    <citation type="submission" date="2018-04" db="EMBL/GenBank/DDBJ databases">
        <authorList>
            <person name="Cornet L."/>
        </authorList>
    </citation>
    <scope>NUCLEOTIDE SEQUENCE [LARGE SCALE GENOMIC DNA]</scope>
</reference>
<feature type="transmembrane region" description="Helical" evidence="1">
    <location>
        <begin position="15"/>
        <end position="37"/>
    </location>
</feature>
<dbReference type="Proteomes" id="UP000249354">
    <property type="component" value="Unassembled WGS sequence"/>
</dbReference>
<evidence type="ECO:0000313" key="3">
    <source>
        <dbReference type="Proteomes" id="UP000249354"/>
    </source>
</evidence>